<reference evidence="1" key="1">
    <citation type="journal article" date="2021" name="Proc. Natl. Acad. Sci. U.S.A.">
        <title>A Catalog of Tens of Thousands of Viruses from Human Metagenomes Reveals Hidden Associations with Chronic Diseases.</title>
        <authorList>
            <person name="Tisza M.J."/>
            <person name="Buck C.B."/>
        </authorList>
    </citation>
    <scope>NUCLEOTIDE SEQUENCE</scope>
    <source>
        <strain evidence="1">CteZR38</strain>
    </source>
</reference>
<accession>A0A8S5SPD1</accession>
<protein>
    <submittedName>
        <fullName evidence="1">Rubredoxin metal binding domain</fullName>
    </submittedName>
</protein>
<organism evidence="1">
    <name type="scientific">Siphoviridae sp. cteZR38</name>
    <dbReference type="NCBI Taxonomy" id="2827906"/>
    <lineage>
        <taxon>Viruses</taxon>
        <taxon>Duplodnaviria</taxon>
        <taxon>Heunggongvirae</taxon>
        <taxon>Uroviricota</taxon>
        <taxon>Caudoviricetes</taxon>
    </lineage>
</organism>
<evidence type="ECO:0000313" key="1">
    <source>
        <dbReference type="EMBL" id="DAF52426.1"/>
    </source>
</evidence>
<name>A0A8S5SPD1_9CAUD</name>
<sequence length="847" mass="96462">MVVVLDNQENILQFLDTELSEIHITDEYQGYETLKLSHKLTNVKRDKQLFKQGNKIFVDNCLFVINSECTFDYIDKSIDVDAEEIIVELNNCKPFYIRDPNYASHVNGNTIIISKLFLNKLLKGFFNVTKTDIDSIDYSKRLINVQGSITKYNLLKAIEKQSGLVFKTNYSLKNNNIIKEIQLLKPANYGVTHNKIVESVVIGENTNELSYSSDETKNALGIMPVISSENTDEVDYSKILRQFYNLDVNNNIPPTLFEYDFYIQDIIDCAEKLLVLLDVQKYFPNKFGISHSEIYEDSSKNKVYNVKIGMGQMILLLAEAIINTEDNNSENISLKIVDCADLPSHSHIDCIIKQDEIIQLARIIKSYCITQTKAPNSLSITGGRLSFQYLIYVLAKYLTTKKDVFFNSNELKIIDTVSLTFVQENIHYIKDYENYEYMPFMYTQNTTSSNKIPTITPRQIPGCTILDVEKYINESYPILKIKKIKGASTLGIEITNQGIADDDPNTSMIYFQQPNLIQDESEITIDYKNKSIKFMKYVEKEVEKQVTENVTTGDPNTITVNMMPSCGCCAGTAYKRYTKTWKNYCPNCGKSGTLTDNPKKVYEGEITCSMKKGGCDADYCGYCGGDKWGHGKCKKVKLTPGEAETTTTATKTVKEKVGEYKEITAEYTGDESDSKQNIVNVITKQSKFNYWYGNVTFKLKGCDFVSLTCDTTKLFEFSRFPYVKPRGELYIHALPTLVDFNYLTVCDGNPKLEPFETSEQSVEEVLIGCWQKLNGSGDNTKWLEKNESIKVDLVETPGHNYNVGDFVYVRFPDSEVFKAQITEISYNPYLNGDKEIKIGNVKRESVI</sequence>
<dbReference type="EMBL" id="BK032636">
    <property type="protein sequence ID" value="DAF52426.1"/>
    <property type="molecule type" value="Genomic_DNA"/>
</dbReference>
<proteinExistence type="predicted"/>